<evidence type="ECO:0000259" key="7">
    <source>
        <dbReference type="PROSITE" id="PS50949"/>
    </source>
</evidence>
<dbReference type="InterPro" id="IPR036388">
    <property type="entry name" value="WH-like_DNA-bd_sf"/>
</dbReference>
<comment type="caution">
    <text evidence="8">The sequence shown here is derived from an EMBL/GenBank/DDBJ whole genome shotgun (WGS) entry which is preliminary data.</text>
</comment>
<dbReference type="Gene3D" id="3.40.640.10">
    <property type="entry name" value="Type I PLP-dependent aspartate aminotransferase-like (Major domain)"/>
    <property type="match status" value="1"/>
</dbReference>
<dbReference type="SUPFAM" id="SSF53383">
    <property type="entry name" value="PLP-dependent transferases"/>
    <property type="match status" value="1"/>
</dbReference>
<proteinExistence type="inferred from homology"/>
<comment type="similarity">
    <text evidence="1">In the C-terminal section; belongs to the class-I pyridoxal-phosphate-dependent aminotransferase family.</text>
</comment>
<dbReference type="PANTHER" id="PTHR46577:SF1">
    <property type="entry name" value="HTH-TYPE TRANSCRIPTIONAL REGULATORY PROTEIN GABR"/>
    <property type="match status" value="1"/>
</dbReference>
<evidence type="ECO:0000256" key="4">
    <source>
        <dbReference type="ARBA" id="ARBA00023125"/>
    </source>
</evidence>
<keyword evidence="3" id="KW-0805">Transcription regulation</keyword>
<evidence type="ECO:0000313" key="8">
    <source>
        <dbReference type="EMBL" id="GGJ95834.1"/>
    </source>
</evidence>
<evidence type="ECO:0000256" key="1">
    <source>
        <dbReference type="ARBA" id="ARBA00005384"/>
    </source>
</evidence>
<evidence type="ECO:0000256" key="3">
    <source>
        <dbReference type="ARBA" id="ARBA00023015"/>
    </source>
</evidence>
<reference evidence="9" key="1">
    <citation type="journal article" date="2019" name="Int. J. Syst. Evol. Microbiol.">
        <title>The Global Catalogue of Microorganisms (GCM) 10K type strain sequencing project: providing services to taxonomists for standard genome sequencing and annotation.</title>
        <authorList>
            <consortium name="The Broad Institute Genomics Platform"/>
            <consortium name="The Broad Institute Genome Sequencing Center for Infectious Disease"/>
            <person name="Wu L."/>
            <person name="Ma J."/>
        </authorList>
    </citation>
    <scope>NUCLEOTIDE SEQUENCE [LARGE SCALE GENOMIC DNA]</scope>
    <source>
        <strain evidence="9">CGMCC 1.8985</strain>
    </source>
</reference>
<dbReference type="InterPro" id="IPR015424">
    <property type="entry name" value="PyrdxlP-dep_Trfase"/>
</dbReference>
<dbReference type="Pfam" id="PF00392">
    <property type="entry name" value="GntR"/>
    <property type="match status" value="1"/>
</dbReference>
<evidence type="ECO:0000256" key="6">
    <source>
        <dbReference type="SAM" id="MobiDB-lite"/>
    </source>
</evidence>
<keyword evidence="9" id="KW-1185">Reference proteome</keyword>
<dbReference type="InterPro" id="IPR036390">
    <property type="entry name" value="WH_DNA-bd_sf"/>
</dbReference>
<sequence length="602" mass="65561">MPPMKPGPRALDQLNLALDPAAPLSLQHQLRQQIVDAMHRAVLRPGQRLPSSRQLAERLGVSRNTVSLAYDGLLADGYLSSRSRSGVYVGAEVAGTRIGAGRRRRDPASPLAARLSPEPEDTGFRCPQHWHRYPFPFIDGRVDAELTPAAEWGEAIRLAGSRHEVQQWHQEGGDNDDPMLVEEIRGKILPMRGIQAGADEVLVTLSSTHALQIAGELLVRRGTPVVLERPADPAFERRLRARHADVSMLDPDSHGPLPPGAVVVTSRRHGFASGSNDPGRLLARVAAADGVLIEHDVPSGVQDTGRIASALRAFDQDGRVVYAGGLAPAVSYGEPPGMLVAPAALIERARELRARQGTTPPRLVQRAWAYFIGLGHYSSALVRAGRVLAERRTALRDALNHYLHERVSIETAPGASAYWVSVPAGMDARELARQAAEIGVLVEPGCHRDGREALCMGVTGISAARIREGVRHLARLVRGDLSPSSRRMEDEPTAPLRGKALRRAMAGASLLYSTVYGAPCTLEINADGDLAGTAGYAGEDCDRGHWWIEDDRWYRQWRQWAYGEATGYSVVVDGDQVRFFGEDGFLADTAVLTRWPSTRRGR</sequence>
<dbReference type="InterPro" id="IPR000524">
    <property type="entry name" value="Tscrpt_reg_HTH_GntR"/>
</dbReference>
<dbReference type="EMBL" id="BMME01000001">
    <property type="protein sequence ID" value="GGJ95834.1"/>
    <property type="molecule type" value="Genomic_DNA"/>
</dbReference>
<dbReference type="Gene3D" id="1.10.10.10">
    <property type="entry name" value="Winged helix-like DNA-binding domain superfamily/Winged helix DNA-binding domain"/>
    <property type="match status" value="1"/>
</dbReference>
<dbReference type="InterPro" id="IPR051446">
    <property type="entry name" value="HTH_trans_reg/aminotransferase"/>
</dbReference>
<dbReference type="PROSITE" id="PS50949">
    <property type="entry name" value="HTH_GNTR"/>
    <property type="match status" value="1"/>
</dbReference>
<dbReference type="InterPro" id="IPR015421">
    <property type="entry name" value="PyrdxlP-dep_Trfase_major"/>
</dbReference>
<organism evidence="8 9">
    <name type="scientific">Luteimonas terricola</name>
    <dbReference type="NCBI Taxonomy" id="645597"/>
    <lineage>
        <taxon>Bacteria</taxon>
        <taxon>Pseudomonadati</taxon>
        <taxon>Pseudomonadota</taxon>
        <taxon>Gammaproteobacteria</taxon>
        <taxon>Lysobacterales</taxon>
        <taxon>Lysobacteraceae</taxon>
        <taxon>Luteimonas</taxon>
    </lineage>
</organism>
<evidence type="ECO:0000313" key="9">
    <source>
        <dbReference type="Proteomes" id="UP000599009"/>
    </source>
</evidence>
<evidence type="ECO:0000256" key="2">
    <source>
        <dbReference type="ARBA" id="ARBA00022898"/>
    </source>
</evidence>
<evidence type="ECO:0000256" key="5">
    <source>
        <dbReference type="ARBA" id="ARBA00023163"/>
    </source>
</evidence>
<keyword evidence="2" id="KW-0663">Pyridoxal phosphate</keyword>
<keyword evidence="4" id="KW-0238">DNA-binding</keyword>
<dbReference type="Proteomes" id="UP000599009">
    <property type="component" value="Unassembled WGS sequence"/>
</dbReference>
<name>A0ABQ2E8A6_9GAMM</name>
<feature type="domain" description="HTH gntR-type" evidence="7">
    <location>
        <begin position="24"/>
        <end position="92"/>
    </location>
</feature>
<dbReference type="CDD" id="cd07377">
    <property type="entry name" value="WHTH_GntR"/>
    <property type="match status" value="1"/>
</dbReference>
<dbReference type="PRINTS" id="PR00035">
    <property type="entry name" value="HTHGNTR"/>
</dbReference>
<protein>
    <submittedName>
        <fullName evidence="8">GntR family transcriptional regulator</fullName>
    </submittedName>
</protein>
<dbReference type="SMART" id="SM00345">
    <property type="entry name" value="HTH_GNTR"/>
    <property type="match status" value="1"/>
</dbReference>
<dbReference type="PANTHER" id="PTHR46577">
    <property type="entry name" value="HTH-TYPE TRANSCRIPTIONAL REGULATORY PROTEIN GABR"/>
    <property type="match status" value="1"/>
</dbReference>
<dbReference type="SUPFAM" id="SSF46785">
    <property type="entry name" value="Winged helix' DNA-binding domain"/>
    <property type="match status" value="1"/>
</dbReference>
<gene>
    <name evidence="8" type="ORF">GCM10011394_00770</name>
</gene>
<keyword evidence="5" id="KW-0804">Transcription</keyword>
<accession>A0ABQ2E8A6</accession>
<feature type="region of interest" description="Disordered" evidence="6">
    <location>
        <begin position="100"/>
        <end position="122"/>
    </location>
</feature>